<evidence type="ECO:0000313" key="7">
    <source>
        <dbReference type="EMBL" id="GGW34248.1"/>
    </source>
</evidence>
<dbReference type="InterPro" id="IPR015422">
    <property type="entry name" value="PyrdxlP-dep_Trfase_small"/>
</dbReference>
<keyword evidence="5" id="KW-0804">Transcription</keyword>
<dbReference type="Gene3D" id="3.90.1150.10">
    <property type="entry name" value="Aspartate Aminotransferase, domain 1"/>
    <property type="match status" value="1"/>
</dbReference>
<dbReference type="GO" id="GO:0003700">
    <property type="term" value="F:DNA-binding transcription factor activity"/>
    <property type="evidence" value="ECO:0007669"/>
    <property type="project" value="InterPro"/>
</dbReference>
<reference evidence="8" key="1">
    <citation type="journal article" date="2019" name="Int. J. Syst. Evol. Microbiol.">
        <title>The Global Catalogue of Microorganisms (GCM) 10K type strain sequencing project: providing services to taxonomists for standard genome sequencing and annotation.</title>
        <authorList>
            <consortium name="The Broad Institute Genomics Platform"/>
            <consortium name="The Broad Institute Genome Sequencing Center for Infectious Disease"/>
            <person name="Wu L."/>
            <person name="Ma J."/>
        </authorList>
    </citation>
    <scope>NUCLEOTIDE SEQUENCE [LARGE SCALE GENOMIC DNA]</scope>
    <source>
        <strain evidence="8">KCTC 22154</strain>
    </source>
</reference>
<keyword evidence="8" id="KW-1185">Reference proteome</keyword>
<dbReference type="GO" id="GO:0030170">
    <property type="term" value="F:pyridoxal phosphate binding"/>
    <property type="evidence" value="ECO:0007669"/>
    <property type="project" value="InterPro"/>
</dbReference>
<dbReference type="InterPro" id="IPR036390">
    <property type="entry name" value="WH_DNA-bd_sf"/>
</dbReference>
<evidence type="ECO:0000313" key="8">
    <source>
        <dbReference type="Proteomes" id="UP000623776"/>
    </source>
</evidence>
<comment type="similarity">
    <text evidence="1">In the C-terminal section; belongs to the class-I pyridoxal-phosphate-dependent aminotransferase family.</text>
</comment>
<dbReference type="Gene3D" id="3.40.640.10">
    <property type="entry name" value="Type I PLP-dependent aspartate aminotransferase-like (Major domain)"/>
    <property type="match status" value="1"/>
</dbReference>
<dbReference type="PROSITE" id="PS50949">
    <property type="entry name" value="HTH_GNTR"/>
    <property type="match status" value="1"/>
</dbReference>
<keyword evidence="4" id="KW-0238">DNA-binding</keyword>
<dbReference type="SUPFAM" id="SSF53383">
    <property type="entry name" value="PLP-dependent transferases"/>
    <property type="match status" value="1"/>
</dbReference>
<dbReference type="CDD" id="cd00609">
    <property type="entry name" value="AAT_like"/>
    <property type="match status" value="1"/>
</dbReference>
<dbReference type="Pfam" id="PF00392">
    <property type="entry name" value="GntR"/>
    <property type="match status" value="1"/>
</dbReference>
<keyword evidence="3" id="KW-0805">Transcription regulation</keyword>
<accession>A0A8H9I4W6</accession>
<dbReference type="PANTHER" id="PTHR46577">
    <property type="entry name" value="HTH-TYPE TRANSCRIPTIONAL REGULATORY PROTEIN GABR"/>
    <property type="match status" value="1"/>
</dbReference>
<evidence type="ECO:0000256" key="5">
    <source>
        <dbReference type="ARBA" id="ARBA00023163"/>
    </source>
</evidence>
<proteinExistence type="inferred from homology"/>
<dbReference type="EMBL" id="BMXN01000018">
    <property type="protein sequence ID" value="GGW34248.1"/>
    <property type="molecule type" value="Genomic_DNA"/>
</dbReference>
<dbReference type="Pfam" id="PF00155">
    <property type="entry name" value="Aminotran_1_2"/>
    <property type="match status" value="1"/>
</dbReference>
<dbReference type="GO" id="GO:0003677">
    <property type="term" value="F:DNA binding"/>
    <property type="evidence" value="ECO:0007669"/>
    <property type="project" value="UniProtKB-KW"/>
</dbReference>
<comment type="caution">
    <text evidence="7">The sequence shown here is derived from an EMBL/GenBank/DDBJ whole genome shotgun (WGS) entry which is preliminary data.</text>
</comment>
<dbReference type="CDD" id="cd07377">
    <property type="entry name" value="WHTH_GntR"/>
    <property type="match status" value="1"/>
</dbReference>
<feature type="domain" description="HTH gntR-type" evidence="6">
    <location>
        <begin position="9"/>
        <end position="77"/>
    </location>
</feature>
<gene>
    <name evidence="7" type="ORF">GCM10007157_27360</name>
</gene>
<dbReference type="InterPro" id="IPR051446">
    <property type="entry name" value="HTH_trans_reg/aminotransferase"/>
</dbReference>
<evidence type="ECO:0000259" key="6">
    <source>
        <dbReference type="PROSITE" id="PS50949"/>
    </source>
</evidence>
<sequence>MPHIDSHSGPRYRAIALAIGEAIQRGELVPGTRLPPQRHLADALGVTVGTVTRGYAEAEHRGWVTARVGSGTYVKPLQARHVFDTLHERENGLTDLSLSLPPPHPLRAQALSTALQALSSEPDVLKRGITYSGAQGSEHHRQLLARWLGRLGMALAADELLVTQGGQHAISLVLSTLLRPGELVAADALTYPGAISAAQQAHLKMVGIPFDQEGMSMAALEAQCARQPPRLIYLTPDQNNPTGTCLSEERRTQLVALARRYDIWLLEDGVQYLPVEQRGTPLYQLAPERTLFVFSTAKVLAGGLRIGVLRAPPALLERLAAGVRAQSWMVPPLMVDIVCHWIAQPAASELLAWQTGELTARQTLAEQLLAGYALGRRPSGSNVWLALPEGVRALELCTRLQQEGVKVESAEPFCVGSAPAPQAIRICIGAAPDQTALVSALNTVRASLAQPPLATTTV</sequence>
<dbReference type="InterPro" id="IPR015421">
    <property type="entry name" value="PyrdxlP-dep_Trfase_major"/>
</dbReference>
<dbReference type="AlphaFoldDB" id="A0A8H9I4W6"/>
<evidence type="ECO:0000256" key="4">
    <source>
        <dbReference type="ARBA" id="ARBA00023125"/>
    </source>
</evidence>
<protein>
    <recommendedName>
        <fullName evidence="6">HTH gntR-type domain-containing protein</fullName>
    </recommendedName>
</protein>
<dbReference type="InterPro" id="IPR015424">
    <property type="entry name" value="PyrdxlP-dep_Trfase"/>
</dbReference>
<dbReference type="PANTHER" id="PTHR46577:SF1">
    <property type="entry name" value="HTH-TYPE TRANSCRIPTIONAL REGULATORY PROTEIN GABR"/>
    <property type="match status" value="1"/>
</dbReference>
<dbReference type="InterPro" id="IPR036388">
    <property type="entry name" value="WH-like_DNA-bd_sf"/>
</dbReference>
<evidence type="ECO:0000256" key="3">
    <source>
        <dbReference type="ARBA" id="ARBA00023015"/>
    </source>
</evidence>
<name>A0A8H9I4W6_9GAMM</name>
<evidence type="ECO:0000256" key="1">
    <source>
        <dbReference type="ARBA" id="ARBA00005384"/>
    </source>
</evidence>
<keyword evidence="2" id="KW-0663">Pyridoxal phosphate</keyword>
<evidence type="ECO:0000256" key="2">
    <source>
        <dbReference type="ARBA" id="ARBA00022898"/>
    </source>
</evidence>
<dbReference type="InterPro" id="IPR004839">
    <property type="entry name" value="Aminotransferase_I/II_large"/>
</dbReference>
<dbReference type="Gene3D" id="1.10.10.10">
    <property type="entry name" value="Winged helix-like DNA-binding domain superfamily/Winged helix DNA-binding domain"/>
    <property type="match status" value="1"/>
</dbReference>
<organism evidence="7 8">
    <name type="scientific">Vreelandella hamiltonii</name>
    <dbReference type="NCBI Taxonomy" id="502829"/>
    <lineage>
        <taxon>Bacteria</taxon>
        <taxon>Pseudomonadati</taxon>
        <taxon>Pseudomonadota</taxon>
        <taxon>Gammaproteobacteria</taxon>
        <taxon>Oceanospirillales</taxon>
        <taxon>Halomonadaceae</taxon>
        <taxon>Vreelandella</taxon>
    </lineage>
</organism>
<dbReference type="InterPro" id="IPR000524">
    <property type="entry name" value="Tscrpt_reg_HTH_GntR"/>
</dbReference>
<dbReference type="SUPFAM" id="SSF46785">
    <property type="entry name" value="Winged helix' DNA-binding domain"/>
    <property type="match status" value="1"/>
</dbReference>
<dbReference type="SMART" id="SM00345">
    <property type="entry name" value="HTH_GNTR"/>
    <property type="match status" value="1"/>
</dbReference>
<dbReference type="Proteomes" id="UP000623776">
    <property type="component" value="Unassembled WGS sequence"/>
</dbReference>